<reference evidence="2" key="1">
    <citation type="journal article" date="2022" name="Mol. Ecol. Resour.">
        <title>The genomes of chicory, endive, great burdock and yacon provide insights into Asteraceae palaeo-polyploidization history and plant inulin production.</title>
        <authorList>
            <person name="Fan W."/>
            <person name="Wang S."/>
            <person name="Wang H."/>
            <person name="Wang A."/>
            <person name="Jiang F."/>
            <person name="Liu H."/>
            <person name="Zhao H."/>
            <person name="Xu D."/>
            <person name="Zhang Y."/>
        </authorList>
    </citation>
    <scope>NUCLEOTIDE SEQUENCE [LARGE SCALE GENOMIC DNA]</scope>
    <source>
        <strain evidence="2">cv. Punajuju</strain>
    </source>
</reference>
<accession>A0ACB9EY77</accession>
<name>A0ACB9EY77_CICIN</name>
<organism evidence="1 2">
    <name type="scientific">Cichorium intybus</name>
    <name type="common">Chicory</name>
    <dbReference type="NCBI Taxonomy" id="13427"/>
    <lineage>
        <taxon>Eukaryota</taxon>
        <taxon>Viridiplantae</taxon>
        <taxon>Streptophyta</taxon>
        <taxon>Embryophyta</taxon>
        <taxon>Tracheophyta</taxon>
        <taxon>Spermatophyta</taxon>
        <taxon>Magnoliopsida</taxon>
        <taxon>eudicotyledons</taxon>
        <taxon>Gunneridae</taxon>
        <taxon>Pentapetalae</taxon>
        <taxon>asterids</taxon>
        <taxon>campanulids</taxon>
        <taxon>Asterales</taxon>
        <taxon>Asteraceae</taxon>
        <taxon>Cichorioideae</taxon>
        <taxon>Cichorieae</taxon>
        <taxon>Cichoriinae</taxon>
        <taxon>Cichorium</taxon>
    </lineage>
</organism>
<dbReference type="EMBL" id="CM042011">
    <property type="protein sequence ID" value="KAI3763681.1"/>
    <property type="molecule type" value="Genomic_DNA"/>
</dbReference>
<dbReference type="Proteomes" id="UP001055811">
    <property type="component" value="Linkage Group LG03"/>
</dbReference>
<reference evidence="1 2" key="2">
    <citation type="journal article" date="2022" name="Mol. Ecol. Resour.">
        <title>The genomes of chicory, endive, great burdock and yacon provide insights into Asteraceae paleo-polyploidization history and plant inulin production.</title>
        <authorList>
            <person name="Fan W."/>
            <person name="Wang S."/>
            <person name="Wang H."/>
            <person name="Wang A."/>
            <person name="Jiang F."/>
            <person name="Liu H."/>
            <person name="Zhao H."/>
            <person name="Xu D."/>
            <person name="Zhang Y."/>
        </authorList>
    </citation>
    <scope>NUCLEOTIDE SEQUENCE [LARGE SCALE GENOMIC DNA]</scope>
    <source>
        <strain evidence="2">cv. Punajuju</strain>
        <tissue evidence="1">Leaves</tissue>
    </source>
</reference>
<proteinExistence type="predicted"/>
<comment type="caution">
    <text evidence="1">The sequence shown here is derived from an EMBL/GenBank/DDBJ whole genome shotgun (WGS) entry which is preliminary data.</text>
</comment>
<keyword evidence="2" id="KW-1185">Reference proteome</keyword>
<evidence type="ECO:0000313" key="2">
    <source>
        <dbReference type="Proteomes" id="UP001055811"/>
    </source>
</evidence>
<sequence>MREVVSSPPVVRSQRVESQWQQTVIVRAGRSPPDLGSLKLYRRLLHYTHQPTQHLLTNLYGSSTRTNRLCISINLANRISTSVENTTEQQTKKFSIGPNITNPFPFASIVIKINVIYSSSSPIIQSPNPNPITQIMNSRIPLSFVFFFTLLIHPSISKSPSLSLSSNPLTKSNNTVTIKWSGVDSPSQLDWLGIYTPPNSSLHHYIGYLYLNTSSTWESGSGSFTIPLINLRSKYKIRIFRWTDSEIVPNRRDHDNNPLPQPNHLLAETEEFQFEKVHAPDQIHLALTGEEGEMRVMFVSGHGKESVVRYGLGPGRMDQVVKTLVGRYEREDMCDSPANHSVGWRDPGFIHDGVMINLQPGRRYFYKVGSDSEGFSKTFSFVSPNNNSGETIAFLYGDMGTATPYNTYVRTQDESISTMKWIARDIEALGDKPALISHIGDISYARGYSWLWDHFFNQIEPLASQVPYHVCIGNHEYDWPMQPWKPDWAMYVYARDGGGECGIPYSYKFNMPGNSSESTGTRAPATRNLYYSFNFGVVHFVYLSTETNFLKGSKQYEFLKKDLESVDRVKTPFVVVQGHRPMYTTSNEVRDRPILEKMLEHLEPLLVNNKVNLALWGHVHRYERFCPINNFTCGSGPVHVVIGMAGQDWQPIWEPRPNHLYDPIFPQPAHSLYRGGEFGYTKLIANKERLTFTYIGNHDGEAHDVVEILASGEVINGESTKIVPNEGMQIADPRGKVGKASVLWYVQGGGVLLFCLLIGYFLGLMSRKKKEGVPNKEWTPVKTEEA</sequence>
<gene>
    <name evidence="1" type="ORF">L2E82_13675</name>
</gene>
<evidence type="ECO:0000313" key="1">
    <source>
        <dbReference type="EMBL" id="KAI3763681.1"/>
    </source>
</evidence>
<protein>
    <submittedName>
        <fullName evidence="1">Uncharacterized protein</fullName>
    </submittedName>
</protein>